<sequence length="722" mass="81663">MDSAVELEERPGVFGPVCYHSVKHQPRRCTDLPCCFCFLLFTIFLILTAVVAAIFGAPLRLLYGQDSFGNVCGAANQQIENRTMTGMDMSQRPFVFSFDISNPRNALQLCVHKCPDRRLSTLRELEEFAVQKHSGLCMYNVQPEQYRNSDSVMVTAEECAAIRSDPVAVQVVDDYGPRGCLLKMLQWRQGFGMCPKLPVEASDVILNRCVPSKNEVDMATVYDYYAYLNSFDLHKRVMADFYASYRQVIGLTITALVASILIIVVLRFAPGAVVHMILSVAAVGTTVTSALLWFSWSTLKRSLDNRLFDGPYDVLQEETKNEVVLFVFAIFVTALSAILLLTLLFARRHGSQVVKIFEEASRCIGEMPSLLAQPLWTFLFLATFFAFWFYVMLCLATSDLPRFVKKEIQFGNDTVKRAISNTTFTVVEYEDHTILRLLWVCYAFALIWVSEFILAAQQMVVASAVSMWYFEKDKKDCQGPVISSIKQLILYHLGSVALGAVTITALKIPRLLLLAIKKLWTPEDSVVHRERTSGWWGHFQRWLIDINHNAYAIVSVQGINFFPAAAEAHDLLHEYTEVVPMIQINRLVDFILFLGKVAVTSIVAICGIVSMKYDPQLHLFGIPLLICCVFAYFIAHCVLSLYEVVIDTLFLCYCEDLRIHEYCDEVEPASGYDTVDHPSAPITVHSASAKTYFAKPGWRELMQTPMDKNDIQMTGFETILHR</sequence>
<keyword evidence="8" id="KW-1185">Reference proteome</keyword>
<gene>
    <name evidence="7" type="primary">RvY_18112-1</name>
    <name evidence="7" type="synonym">RvY_18112.1</name>
    <name evidence="7" type="ORF">RvY_18112</name>
</gene>
<feature type="transmembrane region" description="Helical" evidence="6">
    <location>
        <begin position="617"/>
        <end position="642"/>
    </location>
</feature>
<dbReference type="GO" id="GO:0005886">
    <property type="term" value="C:plasma membrane"/>
    <property type="evidence" value="ECO:0007669"/>
    <property type="project" value="UniProtKB-SubCell"/>
</dbReference>
<dbReference type="PANTHER" id="PTHR12385">
    <property type="entry name" value="CHOLINE TRANSPORTER-LIKE (SLC FAMILY 44)"/>
    <property type="match status" value="1"/>
</dbReference>
<feature type="transmembrane region" description="Helical" evidence="6">
    <location>
        <begin position="248"/>
        <end position="266"/>
    </location>
</feature>
<evidence type="ECO:0000256" key="1">
    <source>
        <dbReference type="ARBA" id="ARBA00004141"/>
    </source>
</evidence>
<feature type="transmembrane region" description="Helical" evidence="6">
    <location>
        <begin position="375"/>
        <end position="396"/>
    </location>
</feature>
<accession>A0A1D1W4Q5</accession>
<evidence type="ECO:0000256" key="3">
    <source>
        <dbReference type="ARBA" id="ARBA00022692"/>
    </source>
</evidence>
<feature type="transmembrane region" description="Helical" evidence="6">
    <location>
        <begin position="272"/>
        <end position="296"/>
    </location>
</feature>
<dbReference type="PANTHER" id="PTHR12385:SF12">
    <property type="entry name" value="CHOLINE TRANSPORTER-LIKE PROTEIN"/>
    <property type="match status" value="1"/>
</dbReference>
<comment type="similarity">
    <text evidence="2 6">Belongs to the CTL (choline transporter-like) family.</text>
</comment>
<organism evidence="7 8">
    <name type="scientific">Ramazzottius varieornatus</name>
    <name type="common">Water bear</name>
    <name type="synonym">Tardigrade</name>
    <dbReference type="NCBI Taxonomy" id="947166"/>
    <lineage>
        <taxon>Eukaryota</taxon>
        <taxon>Metazoa</taxon>
        <taxon>Ecdysozoa</taxon>
        <taxon>Tardigrada</taxon>
        <taxon>Eutardigrada</taxon>
        <taxon>Parachela</taxon>
        <taxon>Hypsibioidea</taxon>
        <taxon>Ramazzottiidae</taxon>
        <taxon>Ramazzottius</taxon>
    </lineage>
</organism>
<keyword evidence="3 6" id="KW-0812">Transmembrane</keyword>
<comment type="subcellular location">
    <subcellularLocation>
        <location evidence="6">Cell membrane</location>
        <topology evidence="6">Multi-pass membrane protein</topology>
    </subcellularLocation>
    <subcellularLocation>
        <location evidence="1">Membrane</location>
        <topology evidence="1">Multi-pass membrane protein</topology>
    </subcellularLocation>
</comment>
<evidence type="ECO:0000256" key="5">
    <source>
        <dbReference type="ARBA" id="ARBA00023136"/>
    </source>
</evidence>
<dbReference type="OrthoDB" id="420519at2759"/>
<dbReference type="STRING" id="947166.A0A1D1W4Q5"/>
<keyword evidence="5 6" id="KW-0472">Membrane</keyword>
<feature type="transmembrane region" description="Helical" evidence="6">
    <location>
        <begin position="437"/>
        <end position="469"/>
    </location>
</feature>
<evidence type="ECO:0000313" key="8">
    <source>
        <dbReference type="Proteomes" id="UP000186922"/>
    </source>
</evidence>
<evidence type="ECO:0000256" key="2">
    <source>
        <dbReference type="ARBA" id="ARBA00007168"/>
    </source>
</evidence>
<dbReference type="Proteomes" id="UP000186922">
    <property type="component" value="Unassembled WGS sequence"/>
</dbReference>
<dbReference type="Pfam" id="PF04515">
    <property type="entry name" value="Choline_transpo"/>
    <property type="match status" value="1"/>
</dbReference>
<evidence type="ECO:0000256" key="6">
    <source>
        <dbReference type="RuleBase" id="RU368066"/>
    </source>
</evidence>
<protein>
    <recommendedName>
        <fullName evidence="6">Choline transporter-like protein</fullName>
    </recommendedName>
</protein>
<dbReference type="InterPro" id="IPR007603">
    <property type="entry name" value="Choline_transptr-like"/>
</dbReference>
<proteinExistence type="inferred from homology"/>
<evidence type="ECO:0000313" key="7">
    <source>
        <dbReference type="EMBL" id="GAV08421.1"/>
    </source>
</evidence>
<dbReference type="EMBL" id="BDGG01000017">
    <property type="protein sequence ID" value="GAV08421.1"/>
    <property type="molecule type" value="Genomic_DNA"/>
</dbReference>
<reference evidence="7 8" key="1">
    <citation type="journal article" date="2016" name="Nat. Commun.">
        <title>Extremotolerant tardigrade genome and improved radiotolerance of human cultured cells by tardigrade-unique protein.</title>
        <authorList>
            <person name="Hashimoto T."/>
            <person name="Horikawa D.D."/>
            <person name="Saito Y."/>
            <person name="Kuwahara H."/>
            <person name="Kozuka-Hata H."/>
            <person name="Shin-I T."/>
            <person name="Minakuchi Y."/>
            <person name="Ohishi K."/>
            <person name="Motoyama A."/>
            <person name="Aizu T."/>
            <person name="Enomoto A."/>
            <person name="Kondo K."/>
            <person name="Tanaka S."/>
            <person name="Hara Y."/>
            <person name="Koshikawa S."/>
            <person name="Sagara H."/>
            <person name="Miura T."/>
            <person name="Yokobori S."/>
            <person name="Miyagawa K."/>
            <person name="Suzuki Y."/>
            <person name="Kubo T."/>
            <person name="Oyama M."/>
            <person name="Kohara Y."/>
            <person name="Fujiyama A."/>
            <person name="Arakawa K."/>
            <person name="Katayama T."/>
            <person name="Toyoda A."/>
            <person name="Kunieda T."/>
        </authorList>
    </citation>
    <scope>NUCLEOTIDE SEQUENCE [LARGE SCALE GENOMIC DNA]</scope>
    <source>
        <strain evidence="7 8">YOKOZUNA-1</strain>
    </source>
</reference>
<feature type="transmembrane region" description="Helical" evidence="6">
    <location>
        <begin position="323"/>
        <end position="346"/>
    </location>
</feature>
<dbReference type="GO" id="GO:0022857">
    <property type="term" value="F:transmembrane transporter activity"/>
    <property type="evidence" value="ECO:0007669"/>
    <property type="project" value="UniProtKB-UniRule"/>
</dbReference>
<keyword evidence="4 6" id="KW-1133">Transmembrane helix</keyword>
<evidence type="ECO:0000256" key="4">
    <source>
        <dbReference type="ARBA" id="ARBA00022989"/>
    </source>
</evidence>
<comment type="function">
    <text evidence="6">Choline transporter.</text>
</comment>
<comment type="caution">
    <text evidence="7">The sequence shown here is derived from an EMBL/GenBank/DDBJ whole genome shotgun (WGS) entry which is preliminary data.</text>
</comment>
<feature type="transmembrane region" description="Helical" evidence="6">
    <location>
        <begin position="590"/>
        <end position="611"/>
    </location>
</feature>
<dbReference type="AlphaFoldDB" id="A0A1D1W4Q5"/>
<feature type="transmembrane region" description="Helical" evidence="6">
    <location>
        <begin position="489"/>
        <end position="508"/>
    </location>
</feature>
<feature type="transmembrane region" description="Helical" evidence="6">
    <location>
        <begin position="38"/>
        <end position="59"/>
    </location>
</feature>
<name>A0A1D1W4Q5_RAMVA</name>